<feature type="region of interest" description="Disordered" evidence="4">
    <location>
        <begin position="668"/>
        <end position="691"/>
    </location>
</feature>
<dbReference type="Pfam" id="PF14580">
    <property type="entry name" value="LRR_9"/>
    <property type="match status" value="1"/>
</dbReference>
<dbReference type="PANTHER" id="PTHR45973">
    <property type="entry name" value="PROTEIN PHOSPHATASE 1 REGULATORY SUBUNIT SDS22-RELATED"/>
    <property type="match status" value="1"/>
</dbReference>
<feature type="region of interest" description="Disordered" evidence="4">
    <location>
        <begin position="994"/>
        <end position="1022"/>
    </location>
</feature>
<dbReference type="InterPro" id="IPR000008">
    <property type="entry name" value="C2_dom"/>
</dbReference>
<accession>W4GD18</accession>
<feature type="region of interest" description="Disordered" evidence="4">
    <location>
        <begin position="1036"/>
        <end position="1058"/>
    </location>
</feature>
<dbReference type="SUPFAM" id="SSF52075">
    <property type="entry name" value="Outer arm dynein light chain 1"/>
    <property type="match status" value="1"/>
</dbReference>
<organism evidence="6">
    <name type="scientific">Aphanomyces astaci</name>
    <name type="common">Crayfish plague agent</name>
    <dbReference type="NCBI Taxonomy" id="112090"/>
    <lineage>
        <taxon>Eukaryota</taxon>
        <taxon>Sar</taxon>
        <taxon>Stramenopiles</taxon>
        <taxon>Oomycota</taxon>
        <taxon>Saprolegniomycetes</taxon>
        <taxon>Saprolegniales</taxon>
        <taxon>Verrucalvaceae</taxon>
        <taxon>Aphanomyces</taxon>
    </lineage>
</organism>
<feature type="coiled-coil region" evidence="3">
    <location>
        <begin position="485"/>
        <end position="512"/>
    </location>
</feature>
<proteinExistence type="predicted"/>
<evidence type="ECO:0000259" key="5">
    <source>
        <dbReference type="PROSITE" id="PS50004"/>
    </source>
</evidence>
<evidence type="ECO:0000256" key="3">
    <source>
        <dbReference type="SAM" id="Coils"/>
    </source>
</evidence>
<dbReference type="Gene3D" id="3.80.10.10">
    <property type="entry name" value="Ribonuclease Inhibitor"/>
    <property type="match status" value="1"/>
</dbReference>
<dbReference type="VEuPathDB" id="FungiDB:H257_08497"/>
<gene>
    <name evidence="6" type="ORF">H257_08497</name>
</gene>
<dbReference type="PROSITE" id="PS50004">
    <property type="entry name" value="C2"/>
    <property type="match status" value="1"/>
</dbReference>
<name>W4GD18_APHAT</name>
<dbReference type="PROSITE" id="PS51450">
    <property type="entry name" value="LRR"/>
    <property type="match status" value="1"/>
</dbReference>
<evidence type="ECO:0000313" key="6">
    <source>
        <dbReference type="EMBL" id="ETV77572.1"/>
    </source>
</evidence>
<dbReference type="CDD" id="cd00030">
    <property type="entry name" value="C2"/>
    <property type="match status" value="1"/>
</dbReference>
<keyword evidence="3" id="KW-0175">Coiled coil</keyword>
<dbReference type="STRING" id="112090.W4GD18"/>
<evidence type="ECO:0000256" key="4">
    <source>
        <dbReference type="SAM" id="MobiDB-lite"/>
    </source>
</evidence>
<keyword evidence="1" id="KW-0433">Leucine-rich repeat</keyword>
<dbReference type="RefSeq" id="XP_009832682.1">
    <property type="nucleotide sequence ID" value="XM_009834380.1"/>
</dbReference>
<feature type="region of interest" description="Disordered" evidence="4">
    <location>
        <begin position="713"/>
        <end position="745"/>
    </location>
</feature>
<feature type="domain" description="C2" evidence="5">
    <location>
        <begin position="802"/>
        <end position="936"/>
    </location>
</feature>
<dbReference type="SMART" id="SM00239">
    <property type="entry name" value="C2"/>
    <property type="match status" value="1"/>
</dbReference>
<evidence type="ECO:0000256" key="1">
    <source>
        <dbReference type="ARBA" id="ARBA00022614"/>
    </source>
</evidence>
<dbReference type="Pfam" id="PF00168">
    <property type="entry name" value="C2"/>
    <property type="match status" value="1"/>
</dbReference>
<dbReference type="Gene3D" id="2.60.40.150">
    <property type="entry name" value="C2 domain"/>
    <property type="match status" value="1"/>
</dbReference>
<protein>
    <recommendedName>
        <fullName evidence="5">C2 domain-containing protein</fullName>
    </recommendedName>
</protein>
<dbReference type="SUPFAM" id="SSF49562">
    <property type="entry name" value="C2 domain (Calcium/lipid-binding domain, CaLB)"/>
    <property type="match status" value="1"/>
</dbReference>
<feature type="compositionally biased region" description="Low complexity" evidence="4">
    <location>
        <begin position="1010"/>
        <end position="1020"/>
    </location>
</feature>
<dbReference type="GeneID" id="20810493"/>
<dbReference type="InterPro" id="IPR050576">
    <property type="entry name" value="Cilia_flagella_integrity"/>
</dbReference>
<dbReference type="AlphaFoldDB" id="W4GD18"/>
<dbReference type="EMBL" id="KI913132">
    <property type="protein sequence ID" value="ETV77572.1"/>
    <property type="molecule type" value="Genomic_DNA"/>
</dbReference>
<feature type="compositionally biased region" description="Low complexity" evidence="4">
    <location>
        <begin position="721"/>
        <end position="733"/>
    </location>
</feature>
<dbReference type="InterPro" id="IPR001611">
    <property type="entry name" value="Leu-rich_rpt"/>
</dbReference>
<keyword evidence="2" id="KW-0677">Repeat</keyword>
<dbReference type="PANTHER" id="PTHR45973:SF35">
    <property type="entry name" value="LEUCINE-RICH REPEAT-CONTAINING PROTEIN 43"/>
    <property type="match status" value="1"/>
</dbReference>
<dbReference type="InterPro" id="IPR035892">
    <property type="entry name" value="C2_domain_sf"/>
</dbReference>
<feature type="compositionally biased region" description="Polar residues" evidence="4">
    <location>
        <begin position="671"/>
        <end position="691"/>
    </location>
</feature>
<evidence type="ECO:0000256" key="2">
    <source>
        <dbReference type="ARBA" id="ARBA00022737"/>
    </source>
</evidence>
<dbReference type="InterPro" id="IPR032675">
    <property type="entry name" value="LRR_dom_sf"/>
</dbReference>
<reference evidence="6" key="1">
    <citation type="submission" date="2013-12" db="EMBL/GenBank/DDBJ databases">
        <title>The Genome Sequence of Aphanomyces astaci APO3.</title>
        <authorList>
            <consortium name="The Broad Institute Genomics Platform"/>
            <person name="Russ C."/>
            <person name="Tyler B."/>
            <person name="van West P."/>
            <person name="Dieguez-Uribeondo J."/>
            <person name="Young S.K."/>
            <person name="Zeng Q."/>
            <person name="Gargeya S."/>
            <person name="Fitzgerald M."/>
            <person name="Abouelleil A."/>
            <person name="Alvarado L."/>
            <person name="Chapman S.B."/>
            <person name="Gainer-Dewar J."/>
            <person name="Goldberg J."/>
            <person name="Griggs A."/>
            <person name="Gujja S."/>
            <person name="Hansen M."/>
            <person name="Howarth C."/>
            <person name="Imamovic A."/>
            <person name="Ireland A."/>
            <person name="Larimer J."/>
            <person name="McCowan C."/>
            <person name="Murphy C."/>
            <person name="Pearson M."/>
            <person name="Poon T.W."/>
            <person name="Priest M."/>
            <person name="Roberts A."/>
            <person name="Saif S."/>
            <person name="Shea T."/>
            <person name="Sykes S."/>
            <person name="Wortman J."/>
            <person name="Nusbaum C."/>
            <person name="Birren B."/>
        </authorList>
    </citation>
    <scope>NUCLEOTIDE SEQUENCE [LARGE SCALE GENOMIC DNA]</scope>
    <source>
        <strain evidence="6">APO3</strain>
    </source>
</reference>
<dbReference type="OrthoDB" id="419768at2759"/>
<sequence length="1172" mass="132563">MSDEEEKDAAAVAAVLPSTTRGVQPRQPLSIHIHDTSNSLSRRATISTVSSRIPVLRCTSPPKMTLHPQSKQLSFKEQDEKLVDSTTTESAVLFEILQGADPVSVECLEIGRSITSDVVKPSLWKLKSLDTLSSLTNVVTLDVSGHSIYTMDGLDLFVHLQHLNLARNNIKVLKLPKPCVLETLDVSGNYISHIPKSIQQLTRLQCLNLSGNGLAVLKQVEILAPLINLHTLHLCANPLSVLQSYRDYVVFTLLALSTLDGQPITVDQRERSRRRFTGPLPHDEIRRESDRLIHQDQLELEEKQDLLEAENARLKTELHVKSQLLDNKSKEWSSATHQLLQVEQELAMIHIDRNLPDSPTHQRYSALHDHVNHHLGHPNTTHKDGTCADQHSSALSSTPAGAFDGNALRLVHQVSVLRQNQDSMRAERSDVAAEATAIRNEIVLLDNEISVLKQALVGEQHTHTSSMEQTRDDPTYFYDDGRARLEELQTQIAFADVEASELEQRLVQKTKEMLVADLRVSSATAPPRHPRDGRGHERQRMVGVFDKEISALSYKLERMTTQKAEWVDELHKLQTSTQLPVLRLKQVEKHCPTSPRDALRKTFRKCEDTAAIPPETSLFTMLVSEKLAHLQALQQRRLDLVDMLMTREATLQALEDHLARIDKELADIGHTPTSDPTHNNNQSPSTANPFALTSPQAILDHLKQHVLAHVSTELSKKDDQPSSSSPNASPSRRSPLHRNSAEKPTNPYYAYVPNYHIVPGVDLMSANYTLLSSATGPFAFDVHTRLLLACKKLQQTERTTLIDATTYMDMDPQSTTNRLASRLEVTLIAATNLPRTRRLHSTCDPYVLLHLEHQNIESGQWERYHPTNAYRSNTKPNTLYPLWEEPFVFTPIESMSTRVCITVMDDKKTADRHEKLGDTSIELRSLLDQKRRVAWYPLSPAQSKDRPQPAVRLRLRFLYNKADRLRRAVDRLVAEFTAERHDLPWFLTLSTDPITSGESTQVPSEPSEPPFETSTSTKPPFRLDFKQDATIPSSPFTLSSQQEVLASHGPTRTGRPKLEQPMDAYREIFQARKMYPKVKAKRIVGCFDRDSPYHPHRVADVVKAMPVNFKIFRQPSQAPRDTTQAIPDRYFGLTTDKSERLKQMFGKMNNDSRKYHGHAVGFQWHKAHLTKS</sequence>